<dbReference type="InterPro" id="IPR033658">
    <property type="entry name" value="GRX_PICOT-like"/>
</dbReference>
<dbReference type="GeneID" id="9685748"/>
<evidence type="ECO:0000259" key="8">
    <source>
        <dbReference type="Pfam" id="PF00462"/>
    </source>
</evidence>
<protein>
    <submittedName>
        <fullName evidence="9">Glutaredoxin-like protein</fullName>
    </submittedName>
</protein>
<dbReference type="AlphaFoldDB" id="C1MYP2"/>
<feature type="compositionally biased region" description="Basic residues" evidence="7">
    <location>
        <begin position="16"/>
        <end position="29"/>
    </location>
</feature>
<keyword evidence="10" id="KW-1185">Reference proteome</keyword>
<dbReference type="SUPFAM" id="SSF52833">
    <property type="entry name" value="Thioredoxin-like"/>
    <property type="match status" value="1"/>
</dbReference>
<keyword evidence="5" id="KW-0411">Iron-sulfur</keyword>
<dbReference type="GO" id="GO:0051537">
    <property type="term" value="F:2 iron, 2 sulfur cluster binding"/>
    <property type="evidence" value="ECO:0007669"/>
    <property type="project" value="UniProtKB-KW"/>
</dbReference>
<keyword evidence="3" id="KW-0479">Metal-binding</keyword>
<dbReference type="EMBL" id="GG663742">
    <property type="protein sequence ID" value="EEH55371.1"/>
    <property type="molecule type" value="Genomic_DNA"/>
</dbReference>
<reference evidence="9 10" key="1">
    <citation type="journal article" date="2009" name="Science">
        <title>Green evolution and dynamic adaptations revealed by genomes of the marine picoeukaryotes Micromonas.</title>
        <authorList>
            <person name="Worden A.Z."/>
            <person name="Lee J.H."/>
            <person name="Mock T."/>
            <person name="Rouze P."/>
            <person name="Simmons M.P."/>
            <person name="Aerts A.L."/>
            <person name="Allen A.E."/>
            <person name="Cuvelier M.L."/>
            <person name="Derelle E."/>
            <person name="Everett M.V."/>
            <person name="Foulon E."/>
            <person name="Grimwood J."/>
            <person name="Gundlach H."/>
            <person name="Henrissat B."/>
            <person name="Napoli C."/>
            <person name="McDonald S.M."/>
            <person name="Parker M.S."/>
            <person name="Rombauts S."/>
            <person name="Salamov A."/>
            <person name="Von Dassow P."/>
            <person name="Badger J.H."/>
            <person name="Coutinho P.M."/>
            <person name="Demir E."/>
            <person name="Dubchak I."/>
            <person name="Gentemann C."/>
            <person name="Eikrem W."/>
            <person name="Gready J.E."/>
            <person name="John U."/>
            <person name="Lanier W."/>
            <person name="Lindquist E.A."/>
            <person name="Lucas S."/>
            <person name="Mayer K.F."/>
            <person name="Moreau H."/>
            <person name="Not F."/>
            <person name="Otillar R."/>
            <person name="Panaud O."/>
            <person name="Pangilinan J."/>
            <person name="Paulsen I."/>
            <person name="Piegu B."/>
            <person name="Poliakov A."/>
            <person name="Robbens S."/>
            <person name="Schmutz J."/>
            <person name="Toulza E."/>
            <person name="Wyss T."/>
            <person name="Zelensky A."/>
            <person name="Zhou K."/>
            <person name="Armbrust E.V."/>
            <person name="Bhattacharya D."/>
            <person name="Goodenough U.W."/>
            <person name="Van de Peer Y."/>
            <person name="Grigoriev I.V."/>
        </authorList>
    </citation>
    <scope>NUCLEOTIDE SEQUENCE [LARGE SCALE GENOMIC DNA]</scope>
    <source>
        <strain evidence="9 10">CCMP1545</strain>
    </source>
</reference>
<dbReference type="GO" id="GO:0046872">
    <property type="term" value="F:metal ion binding"/>
    <property type="evidence" value="ECO:0007669"/>
    <property type="project" value="UniProtKB-KW"/>
</dbReference>
<dbReference type="PANTHER" id="PTHR10293:SF16">
    <property type="entry name" value="GLUTAREDOXIN-RELATED PROTEIN 5, MITOCHONDRIAL"/>
    <property type="match status" value="1"/>
</dbReference>
<organism evidence="10">
    <name type="scientific">Micromonas pusilla (strain CCMP1545)</name>
    <name type="common">Picoplanktonic green alga</name>
    <dbReference type="NCBI Taxonomy" id="564608"/>
    <lineage>
        <taxon>Eukaryota</taxon>
        <taxon>Viridiplantae</taxon>
        <taxon>Chlorophyta</taxon>
        <taxon>Mamiellophyceae</taxon>
        <taxon>Mamiellales</taxon>
        <taxon>Mamiellaceae</taxon>
        <taxon>Micromonas</taxon>
    </lineage>
</organism>
<keyword evidence="2" id="KW-0001">2Fe-2S</keyword>
<gene>
    <name evidence="9" type="ORF">MICPUCDRAFT_59973</name>
</gene>
<dbReference type="FunFam" id="3.40.30.10:FF:000005">
    <property type="entry name" value="Glutaredoxin 5"/>
    <property type="match status" value="1"/>
</dbReference>
<evidence type="ECO:0000256" key="1">
    <source>
        <dbReference type="ARBA" id="ARBA00008983"/>
    </source>
</evidence>
<dbReference type="CDD" id="cd03028">
    <property type="entry name" value="GRX_PICOT_like"/>
    <property type="match status" value="1"/>
</dbReference>
<dbReference type="Pfam" id="PF00462">
    <property type="entry name" value="Glutaredoxin"/>
    <property type="match status" value="1"/>
</dbReference>
<feature type="domain" description="Glutaredoxin" evidence="8">
    <location>
        <begin position="89"/>
        <end position="153"/>
    </location>
</feature>
<evidence type="ECO:0000256" key="7">
    <source>
        <dbReference type="SAM" id="MobiDB-lite"/>
    </source>
</evidence>
<dbReference type="OMA" id="CAFSKRM"/>
<dbReference type="Gene3D" id="3.40.30.10">
    <property type="entry name" value="Glutaredoxin"/>
    <property type="match status" value="1"/>
</dbReference>
<dbReference type="Proteomes" id="UP000001876">
    <property type="component" value="Unassembled WGS sequence"/>
</dbReference>
<comment type="similarity">
    <text evidence="1">Belongs to the glutaredoxin family. CGFS subfamily.</text>
</comment>
<evidence type="ECO:0000256" key="2">
    <source>
        <dbReference type="ARBA" id="ARBA00022714"/>
    </source>
</evidence>
<evidence type="ECO:0000256" key="3">
    <source>
        <dbReference type="ARBA" id="ARBA00022723"/>
    </source>
</evidence>
<dbReference type="InterPro" id="IPR036249">
    <property type="entry name" value="Thioredoxin-like_sf"/>
</dbReference>
<dbReference type="eggNOG" id="KOG0911">
    <property type="taxonomic scope" value="Eukaryota"/>
</dbReference>
<dbReference type="PROSITE" id="PS51354">
    <property type="entry name" value="GLUTAREDOXIN_2"/>
    <property type="match status" value="1"/>
</dbReference>
<proteinExistence type="inferred from homology"/>
<dbReference type="NCBIfam" id="TIGR00365">
    <property type="entry name" value="Grx4 family monothiol glutaredoxin"/>
    <property type="match status" value="1"/>
</dbReference>
<name>C1MYP2_MICPC</name>
<keyword evidence="4" id="KW-0408">Iron</keyword>
<keyword evidence="6" id="KW-0676">Redox-active center</keyword>
<dbReference type="PANTHER" id="PTHR10293">
    <property type="entry name" value="GLUTAREDOXIN FAMILY MEMBER"/>
    <property type="match status" value="1"/>
</dbReference>
<dbReference type="KEGG" id="mpp:MICPUCDRAFT_59973"/>
<sequence length="176" mass="19504">MTRARERDVIVAARAHHHERPHASRRVARRTGVPRLPDRGHDDRGGDVAVSRFRGFARDSDDDFKPQTHVTGDDAIQAAIATDVKENKVLLYMKGTPAAPRCGFSNMAVQILNFHGASFASRDVLSSEELRAGIKTFTSWPTVPQVFIDGEFIGGCDILRQMHDDGSLAKELEKVK</sequence>
<dbReference type="GO" id="GO:0005739">
    <property type="term" value="C:mitochondrion"/>
    <property type="evidence" value="ECO:0007669"/>
    <property type="project" value="UniProtKB-ARBA"/>
</dbReference>
<dbReference type="OrthoDB" id="415696at2759"/>
<dbReference type="STRING" id="564608.C1MYP2"/>
<evidence type="ECO:0000256" key="4">
    <source>
        <dbReference type="ARBA" id="ARBA00023004"/>
    </source>
</evidence>
<evidence type="ECO:0000313" key="10">
    <source>
        <dbReference type="Proteomes" id="UP000001876"/>
    </source>
</evidence>
<evidence type="ECO:0000313" key="9">
    <source>
        <dbReference type="EMBL" id="EEH55371.1"/>
    </source>
</evidence>
<dbReference type="InterPro" id="IPR004480">
    <property type="entry name" value="Monothiol_GRX-rel"/>
</dbReference>
<dbReference type="RefSeq" id="XP_003060602.1">
    <property type="nucleotide sequence ID" value="XM_003060556.1"/>
</dbReference>
<evidence type="ECO:0000256" key="6">
    <source>
        <dbReference type="ARBA" id="ARBA00023284"/>
    </source>
</evidence>
<evidence type="ECO:0000256" key="5">
    <source>
        <dbReference type="ARBA" id="ARBA00023014"/>
    </source>
</evidence>
<accession>C1MYP2</accession>
<feature type="region of interest" description="Disordered" evidence="7">
    <location>
        <begin position="16"/>
        <end position="44"/>
    </location>
</feature>
<dbReference type="InterPro" id="IPR002109">
    <property type="entry name" value="Glutaredoxin"/>
</dbReference>